<evidence type="ECO:0000256" key="1">
    <source>
        <dbReference type="SAM" id="MobiDB-lite"/>
    </source>
</evidence>
<dbReference type="Proteomes" id="UP000271098">
    <property type="component" value="Unassembled WGS sequence"/>
</dbReference>
<proteinExistence type="predicted"/>
<feature type="compositionally biased region" description="Low complexity" evidence="1">
    <location>
        <begin position="125"/>
        <end position="139"/>
    </location>
</feature>
<evidence type="ECO:0000313" key="3">
    <source>
        <dbReference type="Proteomes" id="UP000271098"/>
    </source>
</evidence>
<evidence type="ECO:0000313" key="4">
    <source>
        <dbReference type="WBParaSite" id="GPUH_0001038301-mRNA-1"/>
    </source>
</evidence>
<accession>A0A183DNS9</accession>
<organism evidence="4">
    <name type="scientific">Gongylonema pulchrum</name>
    <dbReference type="NCBI Taxonomy" id="637853"/>
    <lineage>
        <taxon>Eukaryota</taxon>
        <taxon>Metazoa</taxon>
        <taxon>Ecdysozoa</taxon>
        <taxon>Nematoda</taxon>
        <taxon>Chromadorea</taxon>
        <taxon>Rhabditida</taxon>
        <taxon>Spirurina</taxon>
        <taxon>Spiruromorpha</taxon>
        <taxon>Spiruroidea</taxon>
        <taxon>Gongylonematidae</taxon>
        <taxon>Gongylonema</taxon>
    </lineage>
</organism>
<name>A0A183DNS9_9BILA</name>
<sequence length="146" mass="15705">MCINATWSATIDDDVCWDGTQIVDNTEVDVGNSSIASDIGSNFTTSVFLNERLKLLILSNRLLESYEPRRFYNESVDSEEVEASAEIKDAGSGSDENLPPVVVDIAGSHRDVTETPTLRGSIPKTTSSSSISSSGTSTTRAIIELN</sequence>
<reference evidence="2 3" key="2">
    <citation type="submission" date="2018-11" db="EMBL/GenBank/DDBJ databases">
        <authorList>
            <consortium name="Pathogen Informatics"/>
        </authorList>
    </citation>
    <scope>NUCLEOTIDE SEQUENCE [LARGE SCALE GENOMIC DNA]</scope>
</reference>
<dbReference type="OrthoDB" id="6380619at2759"/>
<feature type="region of interest" description="Disordered" evidence="1">
    <location>
        <begin position="107"/>
        <end position="146"/>
    </location>
</feature>
<reference evidence="4" key="1">
    <citation type="submission" date="2016-06" db="UniProtKB">
        <authorList>
            <consortium name="WormBaseParasite"/>
        </authorList>
    </citation>
    <scope>IDENTIFICATION</scope>
</reference>
<dbReference type="WBParaSite" id="GPUH_0001038301-mRNA-1">
    <property type="protein sequence ID" value="GPUH_0001038301-mRNA-1"/>
    <property type="gene ID" value="GPUH_0001038301"/>
</dbReference>
<dbReference type="EMBL" id="UYRT01077945">
    <property type="protein sequence ID" value="VDN17354.1"/>
    <property type="molecule type" value="Genomic_DNA"/>
</dbReference>
<dbReference type="AlphaFoldDB" id="A0A183DNS9"/>
<keyword evidence="3" id="KW-1185">Reference proteome</keyword>
<gene>
    <name evidence="2" type="ORF">GPUH_LOCUS10370</name>
</gene>
<protein>
    <submittedName>
        <fullName evidence="2 4">Uncharacterized protein</fullName>
    </submittedName>
</protein>
<evidence type="ECO:0000313" key="2">
    <source>
        <dbReference type="EMBL" id="VDN17354.1"/>
    </source>
</evidence>